<reference evidence="9 10" key="1">
    <citation type="submission" date="2014-07" db="EMBL/GenBank/DDBJ databases">
        <authorList>
            <person name="Urmite Genomes Urmite Genomes"/>
        </authorList>
    </citation>
    <scope>NUCLEOTIDE SEQUENCE [LARGE SCALE GENOMIC DNA]</scope>
    <source>
        <strain evidence="9 10">13MG44_air</strain>
    </source>
</reference>
<comment type="subcellular location">
    <subcellularLocation>
        <location evidence="1">Cell membrane</location>
        <topology evidence="1">Multi-pass membrane protein</topology>
    </subcellularLocation>
</comment>
<keyword evidence="5" id="KW-0769">Symport</keyword>
<evidence type="ECO:0000256" key="7">
    <source>
        <dbReference type="ARBA" id="ARBA00023136"/>
    </source>
</evidence>
<keyword evidence="4 8" id="KW-0812">Transmembrane</keyword>
<evidence type="ECO:0000256" key="5">
    <source>
        <dbReference type="ARBA" id="ARBA00022847"/>
    </source>
</evidence>
<organism evidence="9 10">
    <name type="scientific">Jeotgalicoccus saudimassiliensis</name>
    <dbReference type="NCBI Taxonomy" id="1461582"/>
    <lineage>
        <taxon>Bacteria</taxon>
        <taxon>Bacillati</taxon>
        <taxon>Bacillota</taxon>
        <taxon>Bacilli</taxon>
        <taxon>Bacillales</taxon>
        <taxon>Staphylococcaceae</taxon>
        <taxon>Jeotgalicoccus</taxon>
    </lineage>
</organism>
<dbReference type="Pfam" id="PF00375">
    <property type="entry name" value="SDF"/>
    <property type="match status" value="1"/>
</dbReference>
<proteinExistence type="predicted"/>
<dbReference type="GO" id="GO:0015293">
    <property type="term" value="F:symporter activity"/>
    <property type="evidence" value="ECO:0007669"/>
    <property type="project" value="UniProtKB-KW"/>
</dbReference>
<dbReference type="GO" id="GO:0005886">
    <property type="term" value="C:plasma membrane"/>
    <property type="evidence" value="ECO:0007669"/>
    <property type="project" value="UniProtKB-SubCell"/>
</dbReference>
<keyword evidence="6 8" id="KW-1133">Transmembrane helix</keyword>
<dbReference type="OrthoDB" id="9768885at2"/>
<feature type="transmembrane region" description="Helical" evidence="8">
    <location>
        <begin position="346"/>
        <end position="363"/>
    </location>
</feature>
<dbReference type="HOGENOM" id="CLU_019375_7_1_9"/>
<dbReference type="InterPro" id="IPR001991">
    <property type="entry name" value="Na-dicarboxylate_symporter"/>
</dbReference>
<evidence type="ECO:0000256" key="3">
    <source>
        <dbReference type="ARBA" id="ARBA00022475"/>
    </source>
</evidence>
<dbReference type="PRINTS" id="PR00173">
    <property type="entry name" value="EDTRNSPORT"/>
</dbReference>
<evidence type="ECO:0000256" key="6">
    <source>
        <dbReference type="ARBA" id="ARBA00022989"/>
    </source>
</evidence>
<keyword evidence="7 8" id="KW-0472">Membrane</keyword>
<evidence type="ECO:0000313" key="10">
    <source>
        <dbReference type="Proteomes" id="UP000044136"/>
    </source>
</evidence>
<feature type="transmembrane region" description="Helical" evidence="8">
    <location>
        <begin position="235"/>
        <end position="260"/>
    </location>
</feature>
<dbReference type="Gene3D" id="1.10.3860.10">
    <property type="entry name" value="Sodium:dicarboxylate symporter"/>
    <property type="match status" value="1"/>
</dbReference>
<keyword evidence="10" id="KW-1185">Reference proteome</keyword>
<dbReference type="InterPro" id="IPR036458">
    <property type="entry name" value="Na:dicarbo_symporter_sf"/>
</dbReference>
<protein>
    <submittedName>
        <fullName evidence="9">Proton glutamate symport protein</fullName>
    </submittedName>
</protein>
<evidence type="ECO:0000256" key="2">
    <source>
        <dbReference type="ARBA" id="ARBA00022448"/>
    </source>
</evidence>
<feature type="transmembrane region" description="Helical" evidence="8">
    <location>
        <begin position="7"/>
        <end position="28"/>
    </location>
</feature>
<dbReference type="EMBL" id="CCSE01000001">
    <property type="protein sequence ID" value="CEA01121.1"/>
    <property type="molecule type" value="Genomic_DNA"/>
</dbReference>
<dbReference type="AlphaFoldDB" id="A0A078M8V9"/>
<dbReference type="FunFam" id="1.10.3860.10:FF:000001">
    <property type="entry name" value="C4-dicarboxylate transport protein"/>
    <property type="match status" value="1"/>
</dbReference>
<dbReference type="Proteomes" id="UP000044136">
    <property type="component" value="Unassembled WGS sequence"/>
</dbReference>
<dbReference type="RefSeq" id="WP_035809499.1">
    <property type="nucleotide sequence ID" value="NZ_CCSE01000001.1"/>
</dbReference>
<dbReference type="PANTHER" id="PTHR42865:SF7">
    <property type="entry name" value="PROTON_GLUTAMATE-ASPARTATE SYMPORTER"/>
    <property type="match status" value="1"/>
</dbReference>
<sequence>MKVGNKLTIYIVIALIAGIAVGSIFNTMADAAWVQWIDQYIFNVLGQIFLNLIFMVVVPVVFISIVLGVVSVGDPKQLGLIGIKTMLFYLATTAIAISLAISVALVLKPGDGQADLLNTEEVSEYRSTELEGGDTELAMQTTFDQTLINIIPDNLFMAMADQNMLQIIAFAIFIGVGLIAVKEKAEGIIKLFEQANEVIMWIVLAIMKYFAALGAFGLVATAFTQAGFGAIQQLGMYFICVLLALFIHFAVVYGSVVQFLGKKSFVWFIKMFAPAMSVAFSTSSSSAVLPVSLETAQNKLGIRKSISSFVQPLGATVNMDGTAIMQGVATVFIAQLSGIDLTIGQMATVVIIATIASIGTAGVPGVGLVMLAMVLTAIGLDPAAIGIIIGIDRLLDMTRTAVNISGDASIALVIDHQQNVKEGKFIKGKSKYVDGKIVSK</sequence>
<feature type="transmembrane region" description="Helical" evidence="8">
    <location>
        <begin position="201"/>
        <end position="223"/>
    </location>
</feature>
<feature type="transmembrane region" description="Helical" evidence="8">
    <location>
        <begin position="85"/>
        <end position="107"/>
    </location>
</feature>
<feature type="transmembrane region" description="Helical" evidence="8">
    <location>
        <begin position="164"/>
        <end position="181"/>
    </location>
</feature>
<gene>
    <name evidence="9" type="primary">gltP</name>
    <name evidence="9" type="ORF">BN1048_01242</name>
</gene>
<dbReference type="eggNOG" id="COG1301">
    <property type="taxonomic scope" value="Bacteria"/>
</dbReference>
<accession>A0A078M8V9</accession>
<dbReference type="SUPFAM" id="SSF118215">
    <property type="entry name" value="Proton glutamate symport protein"/>
    <property type="match status" value="1"/>
</dbReference>
<keyword evidence="2" id="KW-0813">Transport</keyword>
<feature type="transmembrane region" description="Helical" evidence="8">
    <location>
        <begin position="48"/>
        <end position="73"/>
    </location>
</feature>
<keyword evidence="3" id="KW-1003">Cell membrane</keyword>
<evidence type="ECO:0000256" key="8">
    <source>
        <dbReference type="SAM" id="Phobius"/>
    </source>
</evidence>
<feature type="transmembrane region" description="Helical" evidence="8">
    <location>
        <begin position="369"/>
        <end position="391"/>
    </location>
</feature>
<evidence type="ECO:0000256" key="4">
    <source>
        <dbReference type="ARBA" id="ARBA00022692"/>
    </source>
</evidence>
<name>A0A078M8V9_9STAP</name>
<evidence type="ECO:0000256" key="1">
    <source>
        <dbReference type="ARBA" id="ARBA00004651"/>
    </source>
</evidence>
<dbReference type="GO" id="GO:0006835">
    <property type="term" value="P:dicarboxylic acid transport"/>
    <property type="evidence" value="ECO:0007669"/>
    <property type="project" value="TreeGrafter"/>
</dbReference>
<dbReference type="PANTHER" id="PTHR42865">
    <property type="entry name" value="PROTON/GLUTAMATE-ASPARTATE SYMPORTER"/>
    <property type="match status" value="1"/>
</dbReference>
<dbReference type="STRING" id="1461582.BN1048_01242"/>
<evidence type="ECO:0000313" key="9">
    <source>
        <dbReference type="EMBL" id="CEA01121.1"/>
    </source>
</evidence>